<feature type="region of interest" description="Disordered" evidence="2">
    <location>
        <begin position="108"/>
        <end position="216"/>
    </location>
</feature>
<dbReference type="AlphaFoldDB" id="A0A8T2QY76"/>
<evidence type="ECO:0000256" key="2">
    <source>
        <dbReference type="SAM" id="MobiDB-lite"/>
    </source>
</evidence>
<dbReference type="Proteomes" id="UP000825935">
    <property type="component" value="Chromosome 31"/>
</dbReference>
<dbReference type="OrthoDB" id="44867at2759"/>
<organism evidence="4 5">
    <name type="scientific">Ceratopteris richardii</name>
    <name type="common">Triangle waterfern</name>
    <dbReference type="NCBI Taxonomy" id="49495"/>
    <lineage>
        <taxon>Eukaryota</taxon>
        <taxon>Viridiplantae</taxon>
        <taxon>Streptophyta</taxon>
        <taxon>Embryophyta</taxon>
        <taxon>Tracheophyta</taxon>
        <taxon>Polypodiopsida</taxon>
        <taxon>Polypodiidae</taxon>
        <taxon>Polypodiales</taxon>
        <taxon>Pteridineae</taxon>
        <taxon>Pteridaceae</taxon>
        <taxon>Parkerioideae</taxon>
        <taxon>Ceratopteris</taxon>
    </lineage>
</organism>
<protein>
    <recommendedName>
        <fullName evidence="3">TFIIS N-terminal domain-containing protein</fullName>
    </recommendedName>
</protein>
<comment type="caution">
    <text evidence="4">The sequence shown here is derived from an EMBL/GenBank/DDBJ whole genome shotgun (WGS) entry which is preliminary data.</text>
</comment>
<dbReference type="InterPro" id="IPR017923">
    <property type="entry name" value="TFIIS_N"/>
</dbReference>
<feature type="compositionally biased region" description="Basic and acidic residues" evidence="2">
    <location>
        <begin position="131"/>
        <end position="141"/>
    </location>
</feature>
<feature type="compositionally biased region" description="Polar residues" evidence="2">
    <location>
        <begin position="108"/>
        <end position="119"/>
    </location>
</feature>
<evidence type="ECO:0000313" key="5">
    <source>
        <dbReference type="Proteomes" id="UP000825935"/>
    </source>
</evidence>
<gene>
    <name evidence="4" type="ORF">KP509_31G030900</name>
</gene>
<dbReference type="SUPFAM" id="SSF47676">
    <property type="entry name" value="Conserved domain common to transcription factors TFIIS, elongin A, CRSP70"/>
    <property type="match status" value="1"/>
</dbReference>
<dbReference type="Pfam" id="PF08711">
    <property type="entry name" value="Med26"/>
    <property type="match status" value="1"/>
</dbReference>
<feature type="compositionally biased region" description="Basic and acidic residues" evidence="2">
    <location>
        <begin position="185"/>
        <end position="198"/>
    </location>
</feature>
<dbReference type="Gene3D" id="1.20.930.10">
    <property type="entry name" value="Conserved domain common to transcription factors TFIIS, elongin A, CRSP70"/>
    <property type="match status" value="1"/>
</dbReference>
<dbReference type="EMBL" id="CM035436">
    <property type="protein sequence ID" value="KAH7288554.1"/>
    <property type="molecule type" value="Genomic_DNA"/>
</dbReference>
<comment type="subcellular location">
    <subcellularLocation>
        <location evidence="1">Nucleus</location>
    </subcellularLocation>
</comment>
<feature type="compositionally biased region" description="Basic and acidic residues" evidence="2">
    <location>
        <begin position="157"/>
        <end position="174"/>
    </location>
</feature>
<dbReference type="GO" id="GO:0005634">
    <property type="term" value="C:nucleus"/>
    <property type="evidence" value="ECO:0007669"/>
    <property type="project" value="UniProtKB-SubCell"/>
</dbReference>
<evidence type="ECO:0000259" key="3">
    <source>
        <dbReference type="PROSITE" id="PS51319"/>
    </source>
</evidence>
<reference evidence="4" key="1">
    <citation type="submission" date="2021-08" db="EMBL/GenBank/DDBJ databases">
        <title>WGS assembly of Ceratopteris richardii.</title>
        <authorList>
            <person name="Marchant D.B."/>
            <person name="Chen G."/>
            <person name="Jenkins J."/>
            <person name="Shu S."/>
            <person name="Leebens-Mack J."/>
            <person name="Grimwood J."/>
            <person name="Schmutz J."/>
            <person name="Soltis P."/>
            <person name="Soltis D."/>
            <person name="Chen Z.-H."/>
        </authorList>
    </citation>
    <scope>NUCLEOTIDE SEQUENCE</scope>
    <source>
        <strain evidence="4">Whitten #5841</strain>
        <tissue evidence="4">Leaf</tissue>
    </source>
</reference>
<feature type="domain" description="TFIIS N-terminal" evidence="3">
    <location>
        <begin position="17"/>
        <end position="99"/>
    </location>
</feature>
<name>A0A8T2QY76_CERRI</name>
<evidence type="ECO:0000313" key="4">
    <source>
        <dbReference type="EMBL" id="KAH7288554.1"/>
    </source>
</evidence>
<sequence length="216" mass="24276">MATGTYEASHDRLMKLKEVLDLLRAFGAENEDEEDREIKDSLLLIDEVMLHFSCEDTCKLLESTKIGRTVNELRKHPATCVSQISKKLVSSWKGLYFANLKKIRSSSGEVVEQKQQPNVTVHHHQQMPSGKAEKSFRDTENCPHTAADKAFTPAQHPAEENKKKKMHIALDLRVRRQSSSSSTLSREEEVGMKSEHHLQKGSLGSSSSERAGLGHE</sequence>
<keyword evidence="5" id="KW-1185">Reference proteome</keyword>
<accession>A0A8T2QY76</accession>
<keyword evidence="1" id="KW-0539">Nucleus</keyword>
<evidence type="ECO:0000256" key="1">
    <source>
        <dbReference type="PROSITE-ProRule" id="PRU00649"/>
    </source>
</evidence>
<dbReference type="PROSITE" id="PS51319">
    <property type="entry name" value="TFIIS_N"/>
    <property type="match status" value="1"/>
</dbReference>
<dbReference type="InterPro" id="IPR035441">
    <property type="entry name" value="TFIIS/LEDGF_dom_sf"/>
</dbReference>
<proteinExistence type="predicted"/>